<accession>A0A9E7JDB6</accession>
<sequence>MDDRRGYPVGSIHGQIRKLRNNWLVGDACAWICPMQPLQSRVTLPLMSAEKAGKLIGAKIPLRPHSKVRLRTDMFATLGEEAHKIFVGVVALKFLGNCDVMERRQIRAFKSHSYSQMPKLLLQGKLTGPEEASDLELIGRR</sequence>
<evidence type="ECO:0000313" key="1">
    <source>
        <dbReference type="EMBL" id="URD76948.1"/>
    </source>
</evidence>
<organism evidence="1 2">
    <name type="scientific">Musa troglodytarum</name>
    <name type="common">fe'i banana</name>
    <dbReference type="NCBI Taxonomy" id="320322"/>
    <lineage>
        <taxon>Eukaryota</taxon>
        <taxon>Viridiplantae</taxon>
        <taxon>Streptophyta</taxon>
        <taxon>Embryophyta</taxon>
        <taxon>Tracheophyta</taxon>
        <taxon>Spermatophyta</taxon>
        <taxon>Magnoliopsida</taxon>
        <taxon>Liliopsida</taxon>
        <taxon>Zingiberales</taxon>
        <taxon>Musaceae</taxon>
        <taxon>Musa</taxon>
    </lineage>
</organism>
<keyword evidence="2" id="KW-1185">Reference proteome</keyword>
<evidence type="ECO:0000313" key="2">
    <source>
        <dbReference type="Proteomes" id="UP001055439"/>
    </source>
</evidence>
<proteinExistence type="predicted"/>
<gene>
    <name evidence="1" type="ORF">MUK42_36241</name>
</gene>
<name>A0A9E7JDB6_9LILI</name>
<dbReference type="Proteomes" id="UP001055439">
    <property type="component" value="Chromosome 1"/>
</dbReference>
<protein>
    <submittedName>
        <fullName evidence="1">Uncharacterized protein</fullName>
    </submittedName>
</protein>
<reference evidence="1" key="1">
    <citation type="submission" date="2022-05" db="EMBL/GenBank/DDBJ databases">
        <title>The Musa troglodytarum L. genome provides insights into the mechanism of non-climacteric behaviour and enrichment of carotenoids.</title>
        <authorList>
            <person name="Wang J."/>
        </authorList>
    </citation>
    <scope>NUCLEOTIDE SEQUENCE</scope>
    <source>
        <tissue evidence="1">Leaf</tissue>
    </source>
</reference>
<dbReference type="EMBL" id="CP097502">
    <property type="protein sequence ID" value="URD76948.1"/>
    <property type="molecule type" value="Genomic_DNA"/>
</dbReference>
<dbReference type="AlphaFoldDB" id="A0A9E7JDB6"/>